<dbReference type="NCBIfam" id="TIGR00254">
    <property type="entry name" value="GGDEF"/>
    <property type="match status" value="1"/>
</dbReference>
<dbReference type="SMART" id="SM00267">
    <property type="entry name" value="GGDEF"/>
    <property type="match status" value="1"/>
</dbReference>
<feature type="transmembrane region" description="Helical" evidence="3">
    <location>
        <begin position="141"/>
        <end position="161"/>
    </location>
</feature>
<evidence type="ECO:0000259" key="4">
    <source>
        <dbReference type="PROSITE" id="PS50887"/>
    </source>
</evidence>
<dbReference type="EMBL" id="JABAIV010000001">
    <property type="protein sequence ID" value="NNG21681.1"/>
    <property type="molecule type" value="Genomic_DNA"/>
</dbReference>
<dbReference type="Gene3D" id="3.30.70.270">
    <property type="match status" value="1"/>
</dbReference>
<keyword evidence="3" id="KW-0472">Membrane</keyword>
<dbReference type="PROSITE" id="PS50887">
    <property type="entry name" value="GGDEF"/>
    <property type="match status" value="1"/>
</dbReference>
<protein>
    <recommendedName>
        <fullName evidence="1">diguanylate cyclase</fullName>
        <ecNumber evidence="1">2.7.7.65</ecNumber>
    </recommendedName>
</protein>
<dbReference type="PANTHER" id="PTHR45138:SF9">
    <property type="entry name" value="DIGUANYLATE CYCLASE DGCM-RELATED"/>
    <property type="match status" value="1"/>
</dbReference>
<accession>A0A7Y2JVH7</accession>
<feature type="transmembrane region" description="Helical" evidence="3">
    <location>
        <begin position="167"/>
        <end position="185"/>
    </location>
</feature>
<dbReference type="GO" id="GO:0043709">
    <property type="term" value="P:cell adhesion involved in single-species biofilm formation"/>
    <property type="evidence" value="ECO:0007669"/>
    <property type="project" value="TreeGrafter"/>
</dbReference>
<evidence type="ECO:0000256" key="1">
    <source>
        <dbReference type="ARBA" id="ARBA00012528"/>
    </source>
</evidence>
<proteinExistence type="predicted"/>
<feature type="transmembrane region" description="Helical" evidence="3">
    <location>
        <begin position="31"/>
        <end position="54"/>
    </location>
</feature>
<dbReference type="CDD" id="cd01949">
    <property type="entry name" value="GGDEF"/>
    <property type="match status" value="1"/>
</dbReference>
<feature type="transmembrane region" description="Helical" evidence="3">
    <location>
        <begin position="92"/>
        <end position="110"/>
    </location>
</feature>
<dbReference type="Proteomes" id="UP000533905">
    <property type="component" value="Unassembled WGS sequence"/>
</dbReference>
<dbReference type="AlphaFoldDB" id="A0A7Y2JVH7"/>
<dbReference type="GO" id="GO:1902201">
    <property type="term" value="P:negative regulation of bacterial-type flagellum-dependent cell motility"/>
    <property type="evidence" value="ECO:0007669"/>
    <property type="project" value="TreeGrafter"/>
</dbReference>
<evidence type="ECO:0000256" key="2">
    <source>
        <dbReference type="ARBA" id="ARBA00034247"/>
    </source>
</evidence>
<dbReference type="InterPro" id="IPR043128">
    <property type="entry name" value="Rev_trsase/Diguanyl_cyclase"/>
</dbReference>
<dbReference type="SUPFAM" id="SSF55073">
    <property type="entry name" value="Nucleotide cyclase"/>
    <property type="match status" value="1"/>
</dbReference>
<dbReference type="Pfam" id="PF00990">
    <property type="entry name" value="GGDEF"/>
    <property type="match status" value="1"/>
</dbReference>
<dbReference type="InterPro" id="IPR050469">
    <property type="entry name" value="Diguanylate_Cyclase"/>
</dbReference>
<dbReference type="InterPro" id="IPR000160">
    <property type="entry name" value="GGDEF_dom"/>
</dbReference>
<dbReference type="PANTHER" id="PTHR45138">
    <property type="entry name" value="REGULATORY COMPONENTS OF SENSORY TRANSDUCTION SYSTEM"/>
    <property type="match status" value="1"/>
</dbReference>
<comment type="catalytic activity">
    <reaction evidence="2">
        <text>2 GTP = 3',3'-c-di-GMP + 2 diphosphate</text>
        <dbReference type="Rhea" id="RHEA:24898"/>
        <dbReference type="ChEBI" id="CHEBI:33019"/>
        <dbReference type="ChEBI" id="CHEBI:37565"/>
        <dbReference type="ChEBI" id="CHEBI:58805"/>
        <dbReference type="EC" id="2.7.7.65"/>
    </reaction>
</comment>
<reference evidence="5 6" key="1">
    <citation type="submission" date="2020-04" db="EMBL/GenBank/DDBJ databases">
        <title>Massilia sp. nov., a cold adapted bacteria isolated from Arctic soil.</title>
        <authorList>
            <person name="Son J."/>
            <person name="Ka J.-O."/>
        </authorList>
    </citation>
    <scope>NUCLEOTIDE SEQUENCE [LARGE SCALE GENOMIC DNA]</scope>
    <source>
        <strain evidence="5 6">ML15P13</strain>
    </source>
</reference>
<dbReference type="GO" id="GO:0005886">
    <property type="term" value="C:plasma membrane"/>
    <property type="evidence" value="ECO:0007669"/>
    <property type="project" value="TreeGrafter"/>
</dbReference>
<organism evidence="5 6">
    <name type="scientific">Telluria aromaticivorans</name>
    <dbReference type="NCBI Taxonomy" id="2725995"/>
    <lineage>
        <taxon>Bacteria</taxon>
        <taxon>Pseudomonadati</taxon>
        <taxon>Pseudomonadota</taxon>
        <taxon>Betaproteobacteria</taxon>
        <taxon>Burkholderiales</taxon>
        <taxon>Oxalobacteraceae</taxon>
        <taxon>Telluria group</taxon>
        <taxon>Telluria</taxon>
    </lineage>
</organism>
<feature type="transmembrane region" description="Helical" evidence="3">
    <location>
        <begin position="60"/>
        <end position="80"/>
    </location>
</feature>
<keyword evidence="3" id="KW-1133">Transmembrane helix</keyword>
<gene>
    <name evidence="5" type="ORF">HGB41_01495</name>
</gene>
<evidence type="ECO:0000256" key="3">
    <source>
        <dbReference type="SAM" id="Phobius"/>
    </source>
</evidence>
<keyword evidence="6" id="KW-1185">Reference proteome</keyword>
<feature type="domain" description="GGDEF" evidence="4">
    <location>
        <begin position="235"/>
        <end position="374"/>
    </location>
</feature>
<name>A0A7Y2JVH7_9BURK</name>
<comment type="caution">
    <text evidence="5">The sequence shown here is derived from an EMBL/GenBank/DDBJ whole genome shotgun (WGS) entry which is preliminary data.</text>
</comment>
<dbReference type="InterPro" id="IPR029787">
    <property type="entry name" value="Nucleotide_cyclase"/>
</dbReference>
<dbReference type="FunFam" id="3.30.70.270:FF:000001">
    <property type="entry name" value="Diguanylate cyclase domain protein"/>
    <property type="match status" value="1"/>
</dbReference>
<dbReference type="GO" id="GO:0052621">
    <property type="term" value="F:diguanylate cyclase activity"/>
    <property type="evidence" value="ECO:0007669"/>
    <property type="project" value="UniProtKB-EC"/>
</dbReference>
<evidence type="ECO:0000313" key="5">
    <source>
        <dbReference type="EMBL" id="NNG21681.1"/>
    </source>
</evidence>
<evidence type="ECO:0000313" key="6">
    <source>
        <dbReference type="Proteomes" id="UP000533905"/>
    </source>
</evidence>
<keyword evidence="3" id="KW-0812">Transmembrane</keyword>
<dbReference type="EC" id="2.7.7.65" evidence="1"/>
<feature type="transmembrane region" description="Helical" evidence="3">
    <location>
        <begin position="116"/>
        <end position="134"/>
    </location>
</feature>
<sequence length="387" mass="41217">MAIDPLLGEFADRRTEDTYLEHQQPRTRAQLAFTLLFCTLFFLCFFATDVAALGLVPDTALLLGARLVVAITAGSCAWLALKRPLSTGATRLAASLAEAVALACFMVIAVHRPGEFHWHAMSLAIMLLVIYLYIPNRLAWALGLASAATGTFLVLTMLFGALGFADMLTLGMLLALVNTFGALAARRYGHVAREEFRARVVLQHAAERDHLTGCFNRRYLHEQLMGAASPLQAGEPLTVILCDIDRFKQVNDTHGHAGGDAVITSFAGLLQSVARDGIDSVVRYGGEEFLLVLPGTGRDAGVHQAEWLRTRFAATPALVAAGDQPVHATASFGVATLGPGPHSAGVLEGLIHAADKLMYAAKRNGRDRVESLAQPASVPAGPLASAA</sequence>